<comment type="caution">
    <text evidence="2">The sequence shown here is derived from an EMBL/GenBank/DDBJ whole genome shotgun (WGS) entry which is preliminary data.</text>
</comment>
<accession>A0A2S4UZR4</accession>
<feature type="compositionally biased region" description="Polar residues" evidence="1">
    <location>
        <begin position="56"/>
        <end position="65"/>
    </location>
</feature>
<evidence type="ECO:0000313" key="3">
    <source>
        <dbReference type="Proteomes" id="UP000238274"/>
    </source>
</evidence>
<dbReference type="AlphaFoldDB" id="A0A2S4UZR4"/>
<organism evidence="2 3">
    <name type="scientific">Puccinia striiformis</name>
    <dbReference type="NCBI Taxonomy" id="27350"/>
    <lineage>
        <taxon>Eukaryota</taxon>
        <taxon>Fungi</taxon>
        <taxon>Dikarya</taxon>
        <taxon>Basidiomycota</taxon>
        <taxon>Pucciniomycotina</taxon>
        <taxon>Pucciniomycetes</taxon>
        <taxon>Pucciniales</taxon>
        <taxon>Pucciniaceae</taxon>
        <taxon>Puccinia</taxon>
    </lineage>
</organism>
<feature type="compositionally biased region" description="Low complexity" evidence="1">
    <location>
        <begin position="133"/>
        <end position="149"/>
    </location>
</feature>
<dbReference type="EMBL" id="PKSM01000210">
    <property type="protein sequence ID" value="POW02685.1"/>
    <property type="molecule type" value="Genomic_DNA"/>
</dbReference>
<dbReference type="VEuPathDB" id="FungiDB:PSHT_12009"/>
<dbReference type="OrthoDB" id="1919336at2759"/>
<proteinExistence type="predicted"/>
<reference evidence="3" key="2">
    <citation type="journal article" date="2018" name="BMC Genomics">
        <title>Genomic insights into host adaptation between the wheat stripe rust pathogen (Puccinia striiformis f. sp. tritici) and the barley stripe rust pathogen (Puccinia striiformis f. sp. hordei).</title>
        <authorList>
            <person name="Xia C."/>
            <person name="Wang M."/>
            <person name="Yin C."/>
            <person name="Cornejo O.E."/>
            <person name="Hulbert S.H."/>
            <person name="Chen X."/>
        </authorList>
    </citation>
    <scope>NUCLEOTIDE SEQUENCE [LARGE SCALE GENOMIC DNA]</scope>
    <source>
        <strain evidence="3">93TX-2</strain>
    </source>
</reference>
<reference evidence="2 3" key="1">
    <citation type="submission" date="2017-12" db="EMBL/GenBank/DDBJ databases">
        <title>Gene loss provides genomic basis for host adaptation in cereal stripe rust fungi.</title>
        <authorList>
            <person name="Xia C."/>
        </authorList>
    </citation>
    <scope>NUCLEOTIDE SEQUENCE [LARGE SCALE GENOMIC DNA]</scope>
    <source>
        <strain evidence="2 3">93TX-2</strain>
    </source>
</reference>
<sequence>MAHSSKETALLAAKQDLSRGLISLVHNSEPRAVADALGSDLEQHHAQSPPQDPYSRGSTTSQTGYGSHPAQYSDPPNYAHSHPLYPAPPQPQSASNPRTAAPPGPCFMTVTPGAPRQHAHGPVLAPKPRQRKPQQASANQSFASQPAQPLETDDDER</sequence>
<evidence type="ECO:0000256" key="1">
    <source>
        <dbReference type="SAM" id="MobiDB-lite"/>
    </source>
</evidence>
<protein>
    <submittedName>
        <fullName evidence="2">Uncharacterized protein</fullName>
    </submittedName>
</protein>
<reference evidence="3" key="3">
    <citation type="journal article" date="2018" name="Mol. Plant Microbe Interact.">
        <title>Genome sequence resources for the wheat stripe rust pathogen (Puccinia striiformis f. sp. tritici) and the barley stripe rust pathogen (Puccinia striiformis f. sp. hordei).</title>
        <authorList>
            <person name="Xia C."/>
            <person name="Wang M."/>
            <person name="Yin C."/>
            <person name="Cornejo O.E."/>
            <person name="Hulbert S.H."/>
            <person name="Chen X."/>
        </authorList>
    </citation>
    <scope>NUCLEOTIDE SEQUENCE [LARGE SCALE GENOMIC DNA]</scope>
    <source>
        <strain evidence="3">93TX-2</strain>
    </source>
</reference>
<keyword evidence="3" id="KW-1185">Reference proteome</keyword>
<name>A0A2S4UZR4_9BASI</name>
<evidence type="ECO:0000313" key="2">
    <source>
        <dbReference type="EMBL" id="POW02685.1"/>
    </source>
</evidence>
<gene>
    <name evidence="2" type="ORF">PSHT_12009</name>
</gene>
<feature type="region of interest" description="Disordered" evidence="1">
    <location>
        <begin position="33"/>
        <end position="157"/>
    </location>
</feature>
<dbReference type="Proteomes" id="UP000238274">
    <property type="component" value="Unassembled WGS sequence"/>
</dbReference>
<dbReference type="VEuPathDB" id="FungiDB:PSTT_05201"/>